<dbReference type="PROSITE" id="PS51257">
    <property type="entry name" value="PROKAR_LIPOPROTEIN"/>
    <property type="match status" value="1"/>
</dbReference>
<sequence>MKSFYHLVIGMVFLLSCLFAQSIDIEHRIAAIQQDHFHGWPANNGVWVWGNEILVGLTQVEYEEADGHNIKEGAPHLSLLSRSKDGGRTWTMFDPVNYVGDGGTKLKLREPINFQHKDFAMRIVGNTYHGNTDSEGGFFYSYDRGNTWNGPYYLGDIHKHKRFEGLMLTPRTDYIALSEKECLIFISSRIEGTGLSDNISVIKTNDGGLTFELISPWVVPSEDPYRNAMPNTVQISEDEFVMVARRRNISDRNQCWIDAYKSIDGGYNWEFLNKVGDTGERNGNPPALVKLDDGRLCAIYGNRTKLQILGRYSNDNGKSWEPEFIIRDDFIKTETGRMRDLGYPRIVQTEEGNLVAIYYWATNENPQQYIAASIWKP</sequence>
<evidence type="ECO:0000313" key="2">
    <source>
        <dbReference type="EMBL" id="KUG25067.1"/>
    </source>
</evidence>
<dbReference type="AlphaFoldDB" id="A0A0W8FVX8"/>
<dbReference type="CDD" id="cd15482">
    <property type="entry name" value="Sialidase_non-viral"/>
    <property type="match status" value="1"/>
</dbReference>
<proteinExistence type="predicted"/>
<feature type="domain" description="Sialidase" evidence="1">
    <location>
        <begin position="71"/>
        <end position="354"/>
    </location>
</feature>
<dbReference type="Pfam" id="PF13088">
    <property type="entry name" value="BNR_2"/>
    <property type="match status" value="1"/>
</dbReference>
<dbReference type="Gene3D" id="2.120.10.10">
    <property type="match status" value="1"/>
</dbReference>
<dbReference type="InterPro" id="IPR011040">
    <property type="entry name" value="Sialidase"/>
</dbReference>
<dbReference type="PANTHER" id="PTHR43752">
    <property type="entry name" value="BNR/ASP-BOX REPEAT FAMILY PROTEIN"/>
    <property type="match status" value="1"/>
</dbReference>
<comment type="caution">
    <text evidence="2">The sequence shown here is derived from an EMBL/GenBank/DDBJ whole genome shotgun (WGS) entry which is preliminary data.</text>
</comment>
<accession>A0A0W8FVX8</accession>
<dbReference type="EMBL" id="LNQE01000775">
    <property type="protein sequence ID" value="KUG25067.1"/>
    <property type="molecule type" value="Genomic_DNA"/>
</dbReference>
<gene>
    <name evidence="2" type="ORF">ASZ90_005109</name>
</gene>
<dbReference type="PANTHER" id="PTHR43752:SF2">
    <property type="entry name" value="BNR_ASP-BOX REPEAT FAMILY PROTEIN"/>
    <property type="match status" value="1"/>
</dbReference>
<dbReference type="SUPFAM" id="SSF50939">
    <property type="entry name" value="Sialidases"/>
    <property type="match status" value="1"/>
</dbReference>
<reference evidence="2" key="1">
    <citation type="journal article" date="2015" name="Proc. Natl. Acad. Sci. U.S.A.">
        <title>Networks of energetic and metabolic interactions define dynamics in microbial communities.</title>
        <authorList>
            <person name="Embree M."/>
            <person name="Liu J.K."/>
            <person name="Al-Bassam M.M."/>
            <person name="Zengler K."/>
        </authorList>
    </citation>
    <scope>NUCLEOTIDE SEQUENCE</scope>
</reference>
<name>A0A0W8FVX8_9ZZZZ</name>
<protein>
    <recommendedName>
        <fullName evidence="1">Sialidase domain-containing protein</fullName>
    </recommendedName>
</protein>
<dbReference type="InterPro" id="IPR036278">
    <property type="entry name" value="Sialidase_sf"/>
</dbReference>
<organism evidence="2">
    <name type="scientific">hydrocarbon metagenome</name>
    <dbReference type="NCBI Taxonomy" id="938273"/>
    <lineage>
        <taxon>unclassified sequences</taxon>
        <taxon>metagenomes</taxon>
        <taxon>ecological metagenomes</taxon>
    </lineage>
</organism>
<evidence type="ECO:0000259" key="1">
    <source>
        <dbReference type="Pfam" id="PF13088"/>
    </source>
</evidence>